<comment type="caution">
    <text evidence="2">The sequence shown here is derived from an EMBL/GenBank/DDBJ whole genome shotgun (WGS) entry which is preliminary data.</text>
</comment>
<organism evidence="2 3">
    <name type="scientific">Trifolium medium</name>
    <dbReference type="NCBI Taxonomy" id="97028"/>
    <lineage>
        <taxon>Eukaryota</taxon>
        <taxon>Viridiplantae</taxon>
        <taxon>Streptophyta</taxon>
        <taxon>Embryophyta</taxon>
        <taxon>Tracheophyta</taxon>
        <taxon>Spermatophyta</taxon>
        <taxon>Magnoliopsida</taxon>
        <taxon>eudicotyledons</taxon>
        <taxon>Gunneridae</taxon>
        <taxon>Pentapetalae</taxon>
        <taxon>rosids</taxon>
        <taxon>fabids</taxon>
        <taxon>Fabales</taxon>
        <taxon>Fabaceae</taxon>
        <taxon>Papilionoideae</taxon>
        <taxon>50 kb inversion clade</taxon>
        <taxon>NPAAA clade</taxon>
        <taxon>Hologalegina</taxon>
        <taxon>IRL clade</taxon>
        <taxon>Trifolieae</taxon>
        <taxon>Trifolium</taxon>
    </lineage>
</organism>
<evidence type="ECO:0000313" key="2">
    <source>
        <dbReference type="EMBL" id="MCI73448.1"/>
    </source>
</evidence>
<evidence type="ECO:0000256" key="1">
    <source>
        <dbReference type="SAM" id="MobiDB-lite"/>
    </source>
</evidence>
<keyword evidence="3" id="KW-1185">Reference proteome</keyword>
<sequence length="59" mass="6816">ERSKGRERRVVWPATRRRASPRLREGEEKTRATDVVVETNSVMLVGEKKGVWRHCRGGV</sequence>
<accession>A0A392UKP2</accession>
<feature type="non-terminal residue" evidence="2">
    <location>
        <position position="1"/>
    </location>
</feature>
<dbReference type="Proteomes" id="UP000265520">
    <property type="component" value="Unassembled WGS sequence"/>
</dbReference>
<evidence type="ECO:0000313" key="3">
    <source>
        <dbReference type="Proteomes" id="UP000265520"/>
    </source>
</evidence>
<protein>
    <submittedName>
        <fullName evidence="2">Uncharacterized protein</fullName>
    </submittedName>
</protein>
<dbReference type="AlphaFoldDB" id="A0A392UKP2"/>
<name>A0A392UKP2_9FABA</name>
<feature type="region of interest" description="Disordered" evidence="1">
    <location>
        <begin position="1"/>
        <end position="28"/>
    </location>
</feature>
<reference evidence="2 3" key="1">
    <citation type="journal article" date="2018" name="Front. Plant Sci.">
        <title>Red Clover (Trifolium pratense) and Zigzag Clover (T. medium) - A Picture of Genomic Similarities and Differences.</title>
        <authorList>
            <person name="Dluhosova J."/>
            <person name="Istvanek J."/>
            <person name="Nedelnik J."/>
            <person name="Repkova J."/>
        </authorList>
    </citation>
    <scope>NUCLEOTIDE SEQUENCE [LARGE SCALE GENOMIC DNA]</scope>
    <source>
        <strain evidence="3">cv. 10/8</strain>
        <tissue evidence="2">Leaf</tissue>
    </source>
</reference>
<proteinExistence type="predicted"/>
<dbReference type="EMBL" id="LXQA010838630">
    <property type="protein sequence ID" value="MCI73448.1"/>
    <property type="molecule type" value="Genomic_DNA"/>
</dbReference>